<dbReference type="Pfam" id="PF00126">
    <property type="entry name" value="HTH_1"/>
    <property type="match status" value="1"/>
</dbReference>
<reference evidence="7" key="1">
    <citation type="submission" date="2016-10" db="EMBL/GenBank/DDBJ databases">
        <authorList>
            <person name="Varghese N."/>
            <person name="Submissions S."/>
        </authorList>
    </citation>
    <scope>NUCLEOTIDE SEQUENCE [LARGE SCALE GENOMIC DNA]</scope>
    <source>
        <strain evidence="7">CGMCC 1.7061</strain>
    </source>
</reference>
<evidence type="ECO:0000313" key="6">
    <source>
        <dbReference type="EMBL" id="SFM34839.1"/>
    </source>
</evidence>
<dbReference type="EMBL" id="FOUE01000003">
    <property type="protein sequence ID" value="SFM34839.1"/>
    <property type="molecule type" value="Genomic_DNA"/>
</dbReference>
<dbReference type="CDD" id="cd08432">
    <property type="entry name" value="PBP2_GcdR_TrpI_HvrB_AmpR_like"/>
    <property type="match status" value="1"/>
</dbReference>
<dbReference type="PROSITE" id="PS50931">
    <property type="entry name" value="HTH_LYSR"/>
    <property type="match status" value="1"/>
</dbReference>
<feature type="domain" description="HTH lysR-type" evidence="5">
    <location>
        <begin position="8"/>
        <end position="65"/>
    </location>
</feature>
<dbReference type="InterPro" id="IPR005119">
    <property type="entry name" value="LysR_subst-bd"/>
</dbReference>
<dbReference type="AlphaFoldDB" id="A0A1I4Q440"/>
<evidence type="ECO:0000256" key="3">
    <source>
        <dbReference type="ARBA" id="ARBA00023125"/>
    </source>
</evidence>
<proteinExistence type="inferred from homology"/>
<gene>
    <name evidence="6" type="ORF">SAMN04487963_2169</name>
</gene>
<evidence type="ECO:0000259" key="5">
    <source>
        <dbReference type="PROSITE" id="PS50931"/>
    </source>
</evidence>
<dbReference type="PRINTS" id="PR00039">
    <property type="entry name" value="HTHLYSR"/>
</dbReference>
<dbReference type="RefSeq" id="WP_092022402.1">
    <property type="nucleotide sequence ID" value="NZ_FOUE01000003.1"/>
</dbReference>
<dbReference type="PANTHER" id="PTHR30537:SF79">
    <property type="entry name" value="TRANSCRIPTIONAL REGULATOR-RELATED"/>
    <property type="match status" value="1"/>
</dbReference>
<name>A0A1I4Q440_9GAMM</name>
<comment type="similarity">
    <text evidence="1">Belongs to the LysR transcriptional regulatory family.</text>
</comment>
<dbReference type="InterPro" id="IPR058163">
    <property type="entry name" value="LysR-type_TF_proteobact-type"/>
</dbReference>
<dbReference type="SUPFAM" id="SSF46785">
    <property type="entry name" value="Winged helix' DNA-binding domain"/>
    <property type="match status" value="1"/>
</dbReference>
<dbReference type="GO" id="GO:0003700">
    <property type="term" value="F:DNA-binding transcription factor activity"/>
    <property type="evidence" value="ECO:0007669"/>
    <property type="project" value="InterPro"/>
</dbReference>
<dbReference type="OrthoDB" id="5877876at2"/>
<evidence type="ECO:0000256" key="2">
    <source>
        <dbReference type="ARBA" id="ARBA00023015"/>
    </source>
</evidence>
<accession>A0A1I4Q440</accession>
<dbReference type="Gene3D" id="3.40.190.10">
    <property type="entry name" value="Periplasmic binding protein-like II"/>
    <property type="match status" value="2"/>
</dbReference>
<sequence>MNKSQQLPPLNALRAFELAARLGSLTKAAQALGVTQAAVSQQIKSLEGHFDTPLFYRQGRKLTLSQAGQAYLPVLTAAFDRLRGGTSELFGTDTQSLIRVKVANSFAQHWLIPRLPDFYRRYPGFRVRLMAATWPLQGQPDEADLEIANGYGNWAGRHVEQLTQECWQVVASRDFLAQLPPLDDASQLLELPRIAIQGYQENWQNWFTAAGIRQAVPAPILETDTSSLAIEAACSGLGVLLVRSLVAAPDLRRGRLVQIHPATLPAAGGHYLVLPDSEPASPRVTAFCQWLRAELGPFRPAPATMQPGSES</sequence>
<evidence type="ECO:0000256" key="1">
    <source>
        <dbReference type="ARBA" id="ARBA00009437"/>
    </source>
</evidence>
<dbReference type="InterPro" id="IPR000847">
    <property type="entry name" value="LysR_HTH_N"/>
</dbReference>
<protein>
    <submittedName>
        <fullName evidence="6">Regulatory helix-turn-helix protein, lysR family</fullName>
    </submittedName>
</protein>
<evidence type="ECO:0000256" key="4">
    <source>
        <dbReference type="ARBA" id="ARBA00023163"/>
    </source>
</evidence>
<keyword evidence="4" id="KW-0804">Transcription</keyword>
<keyword evidence="7" id="KW-1185">Reference proteome</keyword>
<organism evidence="6 7">
    <name type="scientific">Marinobacter zhejiangensis</name>
    <dbReference type="NCBI Taxonomy" id="488535"/>
    <lineage>
        <taxon>Bacteria</taxon>
        <taxon>Pseudomonadati</taxon>
        <taxon>Pseudomonadota</taxon>
        <taxon>Gammaproteobacteria</taxon>
        <taxon>Pseudomonadales</taxon>
        <taxon>Marinobacteraceae</taxon>
        <taxon>Marinobacter</taxon>
    </lineage>
</organism>
<dbReference type="InterPro" id="IPR036388">
    <property type="entry name" value="WH-like_DNA-bd_sf"/>
</dbReference>
<dbReference type="SUPFAM" id="SSF53850">
    <property type="entry name" value="Periplasmic binding protein-like II"/>
    <property type="match status" value="1"/>
</dbReference>
<evidence type="ECO:0000313" key="7">
    <source>
        <dbReference type="Proteomes" id="UP000198519"/>
    </source>
</evidence>
<dbReference type="Gene3D" id="1.10.10.10">
    <property type="entry name" value="Winged helix-like DNA-binding domain superfamily/Winged helix DNA-binding domain"/>
    <property type="match status" value="1"/>
</dbReference>
<dbReference type="STRING" id="488535.SAMN04487963_2169"/>
<dbReference type="PANTHER" id="PTHR30537">
    <property type="entry name" value="HTH-TYPE TRANSCRIPTIONAL REGULATOR"/>
    <property type="match status" value="1"/>
</dbReference>
<keyword evidence="3" id="KW-0238">DNA-binding</keyword>
<dbReference type="Pfam" id="PF03466">
    <property type="entry name" value="LysR_substrate"/>
    <property type="match status" value="1"/>
</dbReference>
<dbReference type="Proteomes" id="UP000198519">
    <property type="component" value="Unassembled WGS sequence"/>
</dbReference>
<dbReference type="GO" id="GO:0043565">
    <property type="term" value="F:sequence-specific DNA binding"/>
    <property type="evidence" value="ECO:0007669"/>
    <property type="project" value="TreeGrafter"/>
</dbReference>
<dbReference type="GO" id="GO:0006351">
    <property type="term" value="P:DNA-templated transcription"/>
    <property type="evidence" value="ECO:0007669"/>
    <property type="project" value="TreeGrafter"/>
</dbReference>
<keyword evidence="2" id="KW-0805">Transcription regulation</keyword>
<dbReference type="InterPro" id="IPR036390">
    <property type="entry name" value="WH_DNA-bd_sf"/>
</dbReference>